<dbReference type="EMBL" id="LM997413">
    <property type="protein sequence ID" value="CEA06264.1"/>
    <property type="molecule type" value="Genomic_DNA"/>
</dbReference>
<dbReference type="PRINTS" id="PR00260">
    <property type="entry name" value="CHEMTRNSDUCR"/>
</dbReference>
<comment type="similarity">
    <text evidence="9">Belongs to the methyl-accepting chemotaxis (MCP) protein family.</text>
</comment>
<evidence type="ECO:0000256" key="1">
    <source>
        <dbReference type="ARBA" id="ARBA00004236"/>
    </source>
</evidence>
<keyword evidence="7 12" id="KW-0472">Membrane</keyword>
<dbReference type="GO" id="GO:0007165">
    <property type="term" value="P:signal transduction"/>
    <property type="evidence" value="ECO:0007669"/>
    <property type="project" value="UniProtKB-KW"/>
</dbReference>
<feature type="transmembrane region" description="Helical" evidence="12">
    <location>
        <begin position="50"/>
        <end position="67"/>
    </location>
</feature>
<dbReference type="GO" id="GO:0016301">
    <property type="term" value="F:kinase activity"/>
    <property type="evidence" value="ECO:0007669"/>
    <property type="project" value="UniProtKB-KW"/>
</dbReference>
<evidence type="ECO:0000259" key="13">
    <source>
        <dbReference type="PROSITE" id="PS50111"/>
    </source>
</evidence>
<feature type="transmembrane region" description="Helical" evidence="12">
    <location>
        <begin position="20"/>
        <end position="43"/>
    </location>
</feature>
<dbReference type="PANTHER" id="PTHR32089:SF120">
    <property type="entry name" value="METHYL-ACCEPTING CHEMOTAXIS PROTEIN TLPQ"/>
    <property type="match status" value="1"/>
</dbReference>
<evidence type="ECO:0000256" key="9">
    <source>
        <dbReference type="ARBA" id="ARBA00029447"/>
    </source>
</evidence>
<comment type="subcellular location">
    <subcellularLocation>
        <location evidence="1">Cell membrane</location>
    </subcellularLocation>
</comment>
<dbReference type="EMBL" id="LK391969">
    <property type="protein sequence ID" value="CEF27689.1"/>
    <property type="molecule type" value="Genomic_DNA"/>
</dbReference>
<feature type="domain" description="Methyl-accepting transducer" evidence="13">
    <location>
        <begin position="122"/>
        <end position="358"/>
    </location>
</feature>
<evidence type="ECO:0000256" key="5">
    <source>
        <dbReference type="ARBA" id="ARBA00022692"/>
    </source>
</evidence>
<evidence type="ECO:0000256" key="4">
    <source>
        <dbReference type="ARBA" id="ARBA00022500"/>
    </source>
</evidence>
<gene>
    <name evidence="14" type="ORF">BN1049_02646</name>
</gene>
<evidence type="ECO:0000256" key="2">
    <source>
        <dbReference type="ARBA" id="ARBA00022475"/>
    </source>
</evidence>
<evidence type="ECO:0000256" key="10">
    <source>
        <dbReference type="PROSITE-ProRule" id="PRU00284"/>
    </source>
</evidence>
<keyword evidence="3" id="KW-0488">Methylation</keyword>
<keyword evidence="6 12" id="KW-1133">Transmembrane helix</keyword>
<dbReference type="PANTHER" id="PTHR32089">
    <property type="entry name" value="METHYL-ACCEPTING CHEMOTAXIS PROTEIN MCPB"/>
    <property type="match status" value="1"/>
</dbReference>
<evidence type="ECO:0000256" key="11">
    <source>
        <dbReference type="SAM" id="Coils"/>
    </source>
</evidence>
<proteinExistence type="inferred from homology"/>
<evidence type="ECO:0000256" key="12">
    <source>
        <dbReference type="SAM" id="Phobius"/>
    </source>
</evidence>
<dbReference type="PROSITE" id="PS50111">
    <property type="entry name" value="CHEMOTAXIS_TRANSDUC_2"/>
    <property type="match status" value="1"/>
</dbReference>
<keyword evidence="14" id="KW-0808">Transferase</keyword>
<keyword evidence="2" id="KW-1003">Cell membrane</keyword>
<evidence type="ECO:0000256" key="8">
    <source>
        <dbReference type="ARBA" id="ARBA00023224"/>
    </source>
</evidence>
<dbReference type="InterPro" id="IPR004089">
    <property type="entry name" value="MCPsignal_dom"/>
</dbReference>
<dbReference type="GO" id="GO:0006935">
    <property type="term" value="P:chemotaxis"/>
    <property type="evidence" value="ECO:0007669"/>
    <property type="project" value="UniProtKB-KW"/>
</dbReference>
<evidence type="ECO:0000313" key="14">
    <source>
        <dbReference type="EMBL" id="CEA06264.1"/>
    </source>
</evidence>
<evidence type="ECO:0000256" key="7">
    <source>
        <dbReference type="ARBA" id="ARBA00023136"/>
    </source>
</evidence>
<dbReference type="OrthoDB" id="2489132at2"/>
<organism evidence="14">
    <name type="scientific">Pseudomonas saudimassiliensis</name>
    <dbReference type="NCBI Taxonomy" id="1461581"/>
    <lineage>
        <taxon>Bacteria</taxon>
        <taxon>Pseudomonadati</taxon>
        <taxon>Pseudomonadota</taxon>
        <taxon>Gammaproteobacteria</taxon>
        <taxon>Pseudomonadales</taxon>
        <taxon>Pseudomonadaceae</taxon>
        <taxon>Pseudomonas</taxon>
    </lineage>
</organism>
<accession>A0A078MJ50</accession>
<sequence length="567" mass="61573">MQATSIPNDTRTALPSSPASATTGAGLALAICIVSLGGLLLWLGDGMIRALTLVLIAVSLGLTWQMLRQPPRAASLAERLDQANALQIDLAAATIADDSAAGHAFERFSARLRSMLVELQQQSMSIALASARNRVLTERTESEAKAQQQLSELIFQASDQTSSALQDIAARTSNITGMTARNLDGARASQAQLSAACDRMQQISEAMTGFKSNIEALDASSAQIRKILTTVQDFSAQTNMLALNAAIEAARAGEQGRGFAVVADEVRNLSIQVGNAADQINQLMEQMLGAMNGAEEQTLHMQQQSDSAGVAVQAAANQFGQMVEDFQLTNDDLLMVSSALEELAVGNQETHQHSSAIRDSSLTISRNMEQSFVLADSQRDQSNNALQTLSLIRLGEGRLEQVSDKLLERRGRLEAVLRELDEQGVDVFDRNYRALKDQPGKHDVSWAAPFRQRVQPLLDEWDRGGEDGVLYMTAIDDRSYMAAARTAASQPLTGDPRKDAMRSTHMRFTITNPVELENLRKCTYISMGTFILPDGRPIFVLFVPLMLKDRRWGTLTAGVLPAALGLQ</sequence>
<keyword evidence="5 12" id="KW-0812">Transmembrane</keyword>
<dbReference type="AlphaFoldDB" id="A0A078MJ50"/>
<evidence type="ECO:0000256" key="3">
    <source>
        <dbReference type="ARBA" id="ARBA00022481"/>
    </source>
</evidence>
<feature type="coiled-coil region" evidence="11">
    <location>
        <begin position="266"/>
        <end position="297"/>
    </location>
</feature>
<dbReference type="SMART" id="SM00283">
    <property type="entry name" value="MA"/>
    <property type="match status" value="1"/>
</dbReference>
<dbReference type="Pfam" id="PF00015">
    <property type="entry name" value="MCPsignal"/>
    <property type="match status" value="1"/>
</dbReference>
<keyword evidence="11" id="KW-0175">Coiled coil</keyword>
<dbReference type="InterPro" id="IPR004090">
    <property type="entry name" value="Chemotax_Me-accpt_rcpt"/>
</dbReference>
<dbReference type="RefSeq" id="WP_082050050.1">
    <property type="nucleotide sequence ID" value="NZ_LK391969.1"/>
</dbReference>
<keyword evidence="14" id="KW-0418">Kinase</keyword>
<dbReference type="GO" id="GO:0004888">
    <property type="term" value="F:transmembrane signaling receptor activity"/>
    <property type="evidence" value="ECO:0007669"/>
    <property type="project" value="InterPro"/>
</dbReference>
<keyword evidence="4" id="KW-0145">Chemotaxis</keyword>
<evidence type="ECO:0000256" key="6">
    <source>
        <dbReference type="ARBA" id="ARBA00022989"/>
    </source>
</evidence>
<reference evidence="14" key="1">
    <citation type="submission" date="2014-07" db="EMBL/GenBank/DDBJ databases">
        <authorList>
            <person name="Urmite Genomes Urmite Genomes"/>
        </authorList>
    </citation>
    <scope>NUCLEOTIDE SEQUENCE</scope>
    <source>
        <strain evidence="14">12M76_air</strain>
    </source>
</reference>
<dbReference type="SUPFAM" id="SSF58104">
    <property type="entry name" value="Methyl-accepting chemotaxis protein (MCP) signaling domain"/>
    <property type="match status" value="1"/>
</dbReference>
<keyword evidence="8 10" id="KW-0807">Transducer</keyword>
<dbReference type="Gene3D" id="1.10.287.950">
    <property type="entry name" value="Methyl-accepting chemotaxis protein"/>
    <property type="match status" value="1"/>
</dbReference>
<dbReference type="PATRIC" id="fig|1461581.3.peg.2606"/>
<protein>
    <submittedName>
        <fullName evidence="14">Histidine kinase, HAMP region: chemotaxis sensory transducer</fullName>
    </submittedName>
</protein>
<name>A0A078MJ50_9PSED</name>
<dbReference type="GO" id="GO:0005886">
    <property type="term" value="C:plasma membrane"/>
    <property type="evidence" value="ECO:0007669"/>
    <property type="project" value="UniProtKB-SubCell"/>
</dbReference>